<dbReference type="PANTHER" id="PTHR10157">
    <property type="entry name" value="DOPAMINE BETA HYDROXYLASE RELATED"/>
    <property type="match status" value="1"/>
</dbReference>
<feature type="compositionally biased region" description="Low complexity" evidence="1">
    <location>
        <begin position="95"/>
        <end position="107"/>
    </location>
</feature>
<reference evidence="4" key="1">
    <citation type="submission" date="2022-01" db="EMBL/GenBank/DDBJ databases">
        <authorList>
            <person name="Braso-Vives M."/>
        </authorList>
    </citation>
    <scope>NUCLEOTIDE SEQUENCE</scope>
</reference>
<dbReference type="GO" id="GO:0042420">
    <property type="term" value="P:dopamine catabolic process"/>
    <property type="evidence" value="ECO:0007669"/>
    <property type="project" value="TreeGrafter"/>
</dbReference>
<dbReference type="GO" id="GO:0030667">
    <property type="term" value="C:secretory granule membrane"/>
    <property type="evidence" value="ECO:0007669"/>
    <property type="project" value="TreeGrafter"/>
</dbReference>
<dbReference type="InterPro" id="IPR000945">
    <property type="entry name" value="DBH-like"/>
</dbReference>
<evidence type="ECO:0000256" key="2">
    <source>
        <dbReference type="SAM" id="SignalP"/>
    </source>
</evidence>
<dbReference type="InterPro" id="IPR005018">
    <property type="entry name" value="DOMON_domain"/>
</dbReference>
<proteinExistence type="predicted"/>
<feature type="region of interest" description="Disordered" evidence="1">
    <location>
        <begin position="82"/>
        <end position="107"/>
    </location>
</feature>
<feature type="chain" id="PRO_5035463082" evidence="2">
    <location>
        <begin position="21"/>
        <end position="107"/>
    </location>
</feature>
<dbReference type="CDD" id="cd09631">
    <property type="entry name" value="DOMON_DOH"/>
    <property type="match status" value="1"/>
</dbReference>
<feature type="signal peptide" evidence="2">
    <location>
        <begin position="1"/>
        <end position="20"/>
    </location>
</feature>
<dbReference type="GO" id="GO:0005615">
    <property type="term" value="C:extracellular space"/>
    <property type="evidence" value="ECO:0007669"/>
    <property type="project" value="TreeGrafter"/>
</dbReference>
<dbReference type="OrthoDB" id="19261at2759"/>
<dbReference type="EMBL" id="OV696702">
    <property type="protein sequence ID" value="CAH1248705.1"/>
    <property type="molecule type" value="Genomic_DNA"/>
</dbReference>
<dbReference type="Proteomes" id="UP000838412">
    <property type="component" value="Chromosome 17"/>
</dbReference>
<evidence type="ECO:0000259" key="3">
    <source>
        <dbReference type="PROSITE" id="PS50836"/>
    </source>
</evidence>
<dbReference type="PANTHER" id="PTHR10157:SF23">
    <property type="entry name" value="MOXD1 HOMOLOG 1"/>
    <property type="match status" value="1"/>
</dbReference>
<keyword evidence="5" id="KW-1185">Reference proteome</keyword>
<name>A0A8J9Z7U0_BRALA</name>
<organism evidence="4 5">
    <name type="scientific">Branchiostoma lanceolatum</name>
    <name type="common">Common lancelet</name>
    <name type="synonym">Amphioxus lanceolatum</name>
    <dbReference type="NCBI Taxonomy" id="7740"/>
    <lineage>
        <taxon>Eukaryota</taxon>
        <taxon>Metazoa</taxon>
        <taxon>Chordata</taxon>
        <taxon>Cephalochordata</taxon>
        <taxon>Leptocardii</taxon>
        <taxon>Amphioxiformes</taxon>
        <taxon>Branchiostomatidae</taxon>
        <taxon>Branchiostoma</taxon>
    </lineage>
</organism>
<dbReference type="AlphaFoldDB" id="A0A8J9Z7U0"/>
<dbReference type="InterPro" id="IPR045266">
    <property type="entry name" value="DOH_DOMON"/>
</dbReference>
<dbReference type="PROSITE" id="PS50836">
    <property type="entry name" value="DOMON"/>
    <property type="match status" value="1"/>
</dbReference>
<dbReference type="GO" id="GO:0006589">
    <property type="term" value="P:octopamine biosynthetic process"/>
    <property type="evidence" value="ECO:0007669"/>
    <property type="project" value="TreeGrafter"/>
</dbReference>
<dbReference type="GO" id="GO:0005507">
    <property type="term" value="F:copper ion binding"/>
    <property type="evidence" value="ECO:0007669"/>
    <property type="project" value="TreeGrafter"/>
</dbReference>
<keyword evidence="2" id="KW-0732">Signal</keyword>
<feature type="domain" description="DOMON" evidence="3">
    <location>
        <begin position="34"/>
        <end position="107"/>
    </location>
</feature>
<dbReference type="SUPFAM" id="SSF49344">
    <property type="entry name" value="CBD9-like"/>
    <property type="match status" value="1"/>
</dbReference>
<dbReference type="Pfam" id="PF03351">
    <property type="entry name" value="DOMON"/>
    <property type="match status" value="1"/>
</dbReference>
<sequence length="107" mass="11259">MIDLVVIVVTSLLYGGSASAASDLTHDEVLDENEDFVLSWTFDDEQIEFEARGKTRGWLGLGLSPNGGMPGSDIAIGWVKDGQATADHSSKTPGSPSRPLLSLPATA</sequence>
<dbReference type="GO" id="GO:0004500">
    <property type="term" value="F:dopamine beta-monooxygenase activity"/>
    <property type="evidence" value="ECO:0007669"/>
    <property type="project" value="InterPro"/>
</dbReference>
<protein>
    <submittedName>
        <fullName evidence="4">Hypp8359 protein</fullName>
    </submittedName>
</protein>
<evidence type="ECO:0000313" key="5">
    <source>
        <dbReference type="Proteomes" id="UP000838412"/>
    </source>
</evidence>
<gene>
    <name evidence="4" type="primary">Hypp8359</name>
    <name evidence="4" type="ORF">BLAG_LOCUS10013</name>
</gene>
<evidence type="ECO:0000256" key="1">
    <source>
        <dbReference type="SAM" id="MobiDB-lite"/>
    </source>
</evidence>
<dbReference type="GO" id="GO:0042421">
    <property type="term" value="P:norepinephrine biosynthetic process"/>
    <property type="evidence" value="ECO:0007669"/>
    <property type="project" value="TreeGrafter"/>
</dbReference>
<accession>A0A8J9Z7U0</accession>
<evidence type="ECO:0000313" key="4">
    <source>
        <dbReference type="EMBL" id="CAH1248705.1"/>
    </source>
</evidence>